<accession>A0A1T4YBE4</accession>
<keyword evidence="5" id="KW-1185">Reference proteome</keyword>
<dbReference type="RefSeq" id="WP_078813975.1">
    <property type="nucleotide sequence ID" value="NZ_FUYE01000008.1"/>
</dbReference>
<dbReference type="SUPFAM" id="SSF53649">
    <property type="entry name" value="Alkaline phosphatase-like"/>
    <property type="match status" value="1"/>
</dbReference>
<dbReference type="InterPro" id="IPR000917">
    <property type="entry name" value="Sulfatase_N"/>
</dbReference>
<feature type="region of interest" description="Disordered" evidence="1">
    <location>
        <begin position="442"/>
        <end position="470"/>
    </location>
</feature>
<evidence type="ECO:0000313" key="5">
    <source>
        <dbReference type="Proteomes" id="UP000190774"/>
    </source>
</evidence>
<dbReference type="PANTHER" id="PTHR43751">
    <property type="entry name" value="SULFATASE"/>
    <property type="match status" value="1"/>
</dbReference>
<dbReference type="OrthoDB" id="9803751at2"/>
<dbReference type="EMBL" id="FUYE01000008">
    <property type="protein sequence ID" value="SKA98585.1"/>
    <property type="molecule type" value="Genomic_DNA"/>
</dbReference>
<evidence type="ECO:0000256" key="1">
    <source>
        <dbReference type="SAM" id="MobiDB-lite"/>
    </source>
</evidence>
<protein>
    <submittedName>
        <fullName evidence="4">Uncharacterized sulfatase</fullName>
    </submittedName>
</protein>
<dbReference type="Pfam" id="PF00884">
    <property type="entry name" value="Sulfatase"/>
    <property type="match status" value="1"/>
</dbReference>
<dbReference type="InterPro" id="IPR017850">
    <property type="entry name" value="Alkaline_phosphatase_core_sf"/>
</dbReference>
<proteinExistence type="predicted"/>
<dbReference type="STRING" id="48467.SAMN02745166_02807"/>
<organism evidence="4 5">
    <name type="scientific">Prosthecobacter debontii</name>
    <dbReference type="NCBI Taxonomy" id="48467"/>
    <lineage>
        <taxon>Bacteria</taxon>
        <taxon>Pseudomonadati</taxon>
        <taxon>Verrucomicrobiota</taxon>
        <taxon>Verrucomicrobiia</taxon>
        <taxon>Verrucomicrobiales</taxon>
        <taxon>Verrucomicrobiaceae</taxon>
        <taxon>Prosthecobacter</taxon>
    </lineage>
</organism>
<feature type="domain" description="Sulfatase N-terminal" evidence="3">
    <location>
        <begin position="22"/>
        <end position="296"/>
    </location>
</feature>
<dbReference type="Proteomes" id="UP000190774">
    <property type="component" value="Unassembled WGS sequence"/>
</dbReference>
<dbReference type="CDD" id="cd16027">
    <property type="entry name" value="SGSH"/>
    <property type="match status" value="1"/>
</dbReference>
<reference evidence="5" key="1">
    <citation type="submission" date="2017-02" db="EMBL/GenBank/DDBJ databases">
        <authorList>
            <person name="Varghese N."/>
            <person name="Submissions S."/>
        </authorList>
    </citation>
    <scope>NUCLEOTIDE SEQUENCE [LARGE SCALE GENOMIC DNA]</scope>
    <source>
        <strain evidence="5">ATCC 700200</strain>
    </source>
</reference>
<evidence type="ECO:0000313" key="4">
    <source>
        <dbReference type="EMBL" id="SKA98585.1"/>
    </source>
</evidence>
<sequence>MKLLSLLCFSWISLASLAADKPNVLLILADDCTHNDLLVYGGKNAKTPNIDRLATEGLVFNRAYVSEAICQPCRAELYTGQFPMRNGCAWNHSASRTGTRSLPQHLGPLGYRVGIAGKVHVLPEESFPFESVPGFDPNCVRNPTQPHSLAGAREFMSRNAEQPFCLVVALVEPHVPWVMGDPSQYPPKKIQLPPNIADTPKTRQDFGRYLAEITFMDGQVGEILQTLKETGHAEDTLVMFTSEQGSQFPGNKWTNWDTGLHTALIARWPGKVPVGQRTDAMVQYADVTPTLIDLAGGSVKDHPFDGSSFAAVLRGKATQHRSFAYGVHNNIPEGPAYPIRTISDGQYRYIRNLTPNEIYIEKHLMGQLGGAVEHNAYWPTWVAFSADKPEVYSLVKRYVSRPAEQLYHTAEDPFEMKDLAEDPQYAEIKAKLSSELDRWLTEQGDPGIPQDTKGAHQAAKQGKHVYFTKP</sequence>
<evidence type="ECO:0000259" key="3">
    <source>
        <dbReference type="Pfam" id="PF00884"/>
    </source>
</evidence>
<name>A0A1T4YBE4_9BACT</name>
<keyword evidence="2" id="KW-0732">Signal</keyword>
<dbReference type="Gene3D" id="3.40.720.10">
    <property type="entry name" value="Alkaline Phosphatase, subunit A"/>
    <property type="match status" value="1"/>
</dbReference>
<gene>
    <name evidence="4" type="ORF">SAMN02745166_02807</name>
</gene>
<feature type="signal peptide" evidence="2">
    <location>
        <begin position="1"/>
        <end position="18"/>
    </location>
</feature>
<dbReference type="InterPro" id="IPR052701">
    <property type="entry name" value="GAG_Ulvan_Degrading_Sulfatases"/>
</dbReference>
<evidence type="ECO:0000256" key="2">
    <source>
        <dbReference type="SAM" id="SignalP"/>
    </source>
</evidence>
<dbReference type="AlphaFoldDB" id="A0A1T4YBE4"/>
<dbReference type="PANTHER" id="PTHR43751:SF1">
    <property type="entry name" value="SULFATASE ATSG-RELATED"/>
    <property type="match status" value="1"/>
</dbReference>
<feature type="chain" id="PRO_5012775282" evidence="2">
    <location>
        <begin position="19"/>
        <end position="470"/>
    </location>
</feature>